<gene>
    <name evidence="2" type="ORF">PLOB_00032985</name>
</gene>
<dbReference type="EMBL" id="CALNXK010000431">
    <property type="protein sequence ID" value="CAH3185532.1"/>
    <property type="molecule type" value="Genomic_DNA"/>
</dbReference>
<feature type="region of interest" description="Disordered" evidence="1">
    <location>
        <begin position="44"/>
        <end position="109"/>
    </location>
</feature>
<accession>A0ABN8S5T0</accession>
<comment type="caution">
    <text evidence="2">The sequence shown here is derived from an EMBL/GenBank/DDBJ whole genome shotgun (WGS) entry which is preliminary data.</text>
</comment>
<dbReference type="Proteomes" id="UP001159405">
    <property type="component" value="Unassembled WGS sequence"/>
</dbReference>
<keyword evidence="3" id="KW-1185">Reference proteome</keyword>
<reference evidence="2 3" key="1">
    <citation type="submission" date="2022-05" db="EMBL/GenBank/DDBJ databases">
        <authorList>
            <consortium name="Genoscope - CEA"/>
            <person name="William W."/>
        </authorList>
    </citation>
    <scope>NUCLEOTIDE SEQUENCE [LARGE SCALE GENOMIC DNA]</scope>
</reference>
<evidence type="ECO:0000313" key="3">
    <source>
        <dbReference type="Proteomes" id="UP001159405"/>
    </source>
</evidence>
<evidence type="ECO:0000256" key="1">
    <source>
        <dbReference type="SAM" id="MobiDB-lite"/>
    </source>
</evidence>
<evidence type="ECO:0000313" key="2">
    <source>
        <dbReference type="EMBL" id="CAH3185532.1"/>
    </source>
</evidence>
<sequence length="184" mass="19719">MRIIQTPCSVFTNGNVTVGWSHLPSLYHTVTPVSTDGVPLYTSTEPVSLPGTGGSVSGIRGPSDPKANVMPHPPLRSRPTSADATRTRPSSAGRERITGPPVARGGWINGPVQITGEQSIEDLISFFELQGERLLRMGDELSRLASYEAECHRKDGVIAALRDEVVDLKGALQSSGSFRYICSC</sequence>
<organism evidence="2 3">
    <name type="scientific">Porites lobata</name>
    <dbReference type="NCBI Taxonomy" id="104759"/>
    <lineage>
        <taxon>Eukaryota</taxon>
        <taxon>Metazoa</taxon>
        <taxon>Cnidaria</taxon>
        <taxon>Anthozoa</taxon>
        <taxon>Hexacorallia</taxon>
        <taxon>Scleractinia</taxon>
        <taxon>Fungiina</taxon>
        <taxon>Poritidae</taxon>
        <taxon>Porites</taxon>
    </lineage>
</organism>
<proteinExistence type="predicted"/>
<protein>
    <submittedName>
        <fullName evidence="2">Uncharacterized protein</fullName>
    </submittedName>
</protein>
<feature type="compositionally biased region" description="Polar residues" evidence="1">
    <location>
        <begin position="78"/>
        <end position="90"/>
    </location>
</feature>
<name>A0ABN8S5T0_9CNID</name>